<feature type="non-terminal residue" evidence="1">
    <location>
        <position position="100"/>
    </location>
</feature>
<name>A0A5A7NY54_STRAF</name>
<protein>
    <submittedName>
        <fullName evidence="1">Basic helix-loop-helix (BHLH) DNA-bindingsuperfamily protein</fullName>
    </submittedName>
</protein>
<evidence type="ECO:0000313" key="1">
    <source>
        <dbReference type="EMBL" id="GER25394.1"/>
    </source>
</evidence>
<dbReference type="OrthoDB" id="10392780at2759"/>
<feature type="non-terminal residue" evidence="1">
    <location>
        <position position="1"/>
    </location>
</feature>
<accession>A0A5A7NY54</accession>
<dbReference type="AlphaFoldDB" id="A0A5A7NY54"/>
<dbReference type="Proteomes" id="UP000325081">
    <property type="component" value="Unassembled WGS sequence"/>
</dbReference>
<gene>
    <name evidence="1" type="ORF">STAS_00970</name>
</gene>
<reference evidence="2" key="1">
    <citation type="journal article" date="2019" name="Curr. Biol.">
        <title>Genome Sequence of Striga asiatica Provides Insight into the Evolution of Plant Parasitism.</title>
        <authorList>
            <person name="Yoshida S."/>
            <person name="Kim S."/>
            <person name="Wafula E.K."/>
            <person name="Tanskanen J."/>
            <person name="Kim Y.M."/>
            <person name="Honaas L."/>
            <person name="Yang Z."/>
            <person name="Spallek T."/>
            <person name="Conn C.E."/>
            <person name="Ichihashi Y."/>
            <person name="Cheong K."/>
            <person name="Cui S."/>
            <person name="Der J.P."/>
            <person name="Gundlach H."/>
            <person name="Jiao Y."/>
            <person name="Hori C."/>
            <person name="Ishida J.K."/>
            <person name="Kasahara H."/>
            <person name="Kiba T."/>
            <person name="Kim M.S."/>
            <person name="Koo N."/>
            <person name="Laohavisit A."/>
            <person name="Lee Y.H."/>
            <person name="Lumba S."/>
            <person name="McCourt P."/>
            <person name="Mortimer J.C."/>
            <person name="Mutuku J.M."/>
            <person name="Nomura T."/>
            <person name="Sasaki-Sekimoto Y."/>
            <person name="Seto Y."/>
            <person name="Wang Y."/>
            <person name="Wakatake T."/>
            <person name="Sakakibara H."/>
            <person name="Demura T."/>
            <person name="Yamaguchi S."/>
            <person name="Yoneyama K."/>
            <person name="Manabe R.I."/>
            <person name="Nelson D.C."/>
            <person name="Schulman A.H."/>
            <person name="Timko M.P."/>
            <person name="dePamphilis C.W."/>
            <person name="Choi D."/>
            <person name="Shirasu K."/>
        </authorList>
    </citation>
    <scope>NUCLEOTIDE SEQUENCE [LARGE SCALE GENOMIC DNA]</scope>
    <source>
        <strain evidence="2">cv. UVA1</strain>
    </source>
</reference>
<evidence type="ECO:0000313" key="2">
    <source>
        <dbReference type="Proteomes" id="UP000325081"/>
    </source>
</evidence>
<comment type="caution">
    <text evidence="1">The sequence shown here is derived from an EMBL/GenBank/DDBJ whole genome shotgun (WGS) entry which is preliminary data.</text>
</comment>
<proteinExistence type="predicted"/>
<organism evidence="1 2">
    <name type="scientific">Striga asiatica</name>
    <name type="common">Asiatic witchweed</name>
    <name type="synonym">Buchnera asiatica</name>
    <dbReference type="NCBI Taxonomy" id="4170"/>
    <lineage>
        <taxon>Eukaryota</taxon>
        <taxon>Viridiplantae</taxon>
        <taxon>Streptophyta</taxon>
        <taxon>Embryophyta</taxon>
        <taxon>Tracheophyta</taxon>
        <taxon>Spermatophyta</taxon>
        <taxon>Magnoliopsida</taxon>
        <taxon>eudicotyledons</taxon>
        <taxon>Gunneridae</taxon>
        <taxon>Pentapetalae</taxon>
        <taxon>asterids</taxon>
        <taxon>lamiids</taxon>
        <taxon>Lamiales</taxon>
        <taxon>Orobanchaceae</taxon>
        <taxon>Buchnereae</taxon>
        <taxon>Striga</taxon>
    </lineage>
</organism>
<dbReference type="GO" id="GO:0003677">
    <property type="term" value="F:DNA binding"/>
    <property type="evidence" value="ECO:0007669"/>
    <property type="project" value="UniProtKB-KW"/>
</dbReference>
<keyword evidence="2" id="KW-1185">Reference proteome</keyword>
<sequence>GVIIFQSRSSEYSAKKSIVSCLLPNTPIRNELLDLWSVILNHIETMKTRGSVTCFFASTSPCTELFYDGKRKNNAIYKKFSQTLDSEIASLSSYQLKQIS</sequence>
<dbReference type="EMBL" id="BKCP01000003">
    <property type="protein sequence ID" value="GER25394.1"/>
    <property type="molecule type" value="Genomic_DNA"/>
</dbReference>
<keyword evidence="1" id="KW-0238">DNA-binding</keyword>